<dbReference type="EMBL" id="CAXDID020000413">
    <property type="protein sequence ID" value="CAL6088958.1"/>
    <property type="molecule type" value="Genomic_DNA"/>
</dbReference>
<evidence type="ECO:0000313" key="2">
    <source>
        <dbReference type="EMBL" id="CAI9934674.1"/>
    </source>
</evidence>
<name>A0AA86TZQ6_9EUKA</name>
<dbReference type="EMBL" id="CATOUU010000047">
    <property type="protein sequence ID" value="CAI9914298.1"/>
    <property type="molecule type" value="Genomic_DNA"/>
</dbReference>
<protein>
    <submittedName>
        <fullName evidence="3">Hypothetical_protein</fullName>
    </submittedName>
</protein>
<accession>A0AA86TZQ6</accession>
<reference evidence="3 5" key="2">
    <citation type="submission" date="2024-07" db="EMBL/GenBank/DDBJ databases">
        <authorList>
            <person name="Akdeniz Z."/>
        </authorList>
    </citation>
    <scope>NUCLEOTIDE SEQUENCE [LARGE SCALE GENOMIC DNA]</scope>
</reference>
<sequence length="552" mass="63548">MQDSEYLSILLHNLPQFTDSLQEIENLQNFYSTMSTDLTQAQQILDNNMKIVTDTYNEINVASFRLQNGEVISESIVEVLQPLIISNEDAQVLSDESRISDSIKIVQKIVSDAHFDKVLDKFLENSSGTDKVTKSLLQIKQFEALLNKYLMSLVNDSSDLSELTDHIELIYFSKFLEEKLKSDTHRNLIVHIQQQIELICDQFVNNIKNLISVPNTMYSLQTLRPESDLITDVNVFMPVLSPIASKKYHFDQQCQTFEAPKGFQKIHQQINNKLVSINDAFISTFMFDREFNGRYQAPNNNNSIQNQSFKIDLQELANQIMKHQVQVSINDLNRKVFNENLIEKTLMQASKIEDILVQNYHQITGQKLFYNFGHLYSQIQHQLVIQAEKLDMPGCVNIIVSQKRIQEKFTDTMKKIYKAVVKVARYKFVLYIKQYFVNFSTDEKLKAQFENFISPFAQPIQYSQGAKIQSITFNLFGDTSYQVCVGIRIGYILKGAKLLSAILGEIYSLLEANWQNILKNAVDAGVGHSDFMSKDIMERIISVVKIITEKPQ</sequence>
<evidence type="ECO:0000313" key="3">
    <source>
        <dbReference type="EMBL" id="CAL6088958.1"/>
    </source>
</evidence>
<dbReference type="AlphaFoldDB" id="A0AA86TZQ6"/>
<gene>
    <name evidence="1" type="ORF">HINF_LOCUS1943</name>
    <name evidence="2" type="ORF">HINF_LOCUS22319</name>
    <name evidence="3" type="ORF">HINF_LOCUS64443</name>
    <name evidence="4" type="ORF">HINF_LOCUS64951</name>
</gene>
<evidence type="ECO:0000313" key="5">
    <source>
        <dbReference type="Proteomes" id="UP001642409"/>
    </source>
</evidence>
<dbReference type="Proteomes" id="UP001642409">
    <property type="component" value="Unassembled WGS sequence"/>
</dbReference>
<proteinExistence type="predicted"/>
<dbReference type="EMBL" id="CAXDID020000421">
    <property type="protein sequence ID" value="CAL6089688.1"/>
    <property type="molecule type" value="Genomic_DNA"/>
</dbReference>
<reference evidence="2" key="1">
    <citation type="submission" date="2023-06" db="EMBL/GenBank/DDBJ databases">
        <authorList>
            <person name="Kurt Z."/>
        </authorList>
    </citation>
    <scope>NUCLEOTIDE SEQUENCE</scope>
</reference>
<organism evidence="2">
    <name type="scientific">Hexamita inflata</name>
    <dbReference type="NCBI Taxonomy" id="28002"/>
    <lineage>
        <taxon>Eukaryota</taxon>
        <taxon>Metamonada</taxon>
        <taxon>Diplomonadida</taxon>
        <taxon>Hexamitidae</taxon>
        <taxon>Hexamitinae</taxon>
        <taxon>Hexamita</taxon>
    </lineage>
</organism>
<dbReference type="EMBL" id="CATOUU010000582">
    <property type="protein sequence ID" value="CAI9934674.1"/>
    <property type="molecule type" value="Genomic_DNA"/>
</dbReference>
<comment type="caution">
    <text evidence="2">The sequence shown here is derived from an EMBL/GenBank/DDBJ whole genome shotgun (WGS) entry which is preliminary data.</text>
</comment>
<evidence type="ECO:0000313" key="4">
    <source>
        <dbReference type="EMBL" id="CAL6089688.1"/>
    </source>
</evidence>
<keyword evidence="5" id="KW-1185">Reference proteome</keyword>
<evidence type="ECO:0000313" key="1">
    <source>
        <dbReference type="EMBL" id="CAI9914298.1"/>
    </source>
</evidence>